<sequence length="242" mass="28011">MLVMINFLLLYEVFIIVGQTNAFKQTKSCETCIIDSFCTDDTIYFNISISNYCQIPLKTFFAYYTDVDSKLHYFNKIINCINCYINISIESVHDAWDYTLRLESPKPSKTCSTQHTAHCGGAVSYLIWFITGVLSALFIILGILLSCMKYERNRKQSCSRNKKQTNLKPFIEEKDYMVLNTIDQWKNVIFGNELNTLRSNINNPELILHITFSQFVNIYSIAIEASEGENKLFFDDFIAFSL</sequence>
<keyword evidence="1" id="KW-1133">Transmembrane helix</keyword>
<evidence type="ECO:0000256" key="2">
    <source>
        <dbReference type="SAM" id="SignalP"/>
    </source>
</evidence>
<accession>A0A814BFQ6</accession>
<feature type="transmembrane region" description="Helical" evidence="1">
    <location>
        <begin position="125"/>
        <end position="147"/>
    </location>
</feature>
<dbReference type="Proteomes" id="UP000663854">
    <property type="component" value="Unassembled WGS sequence"/>
</dbReference>
<feature type="chain" id="PRO_5036223943" description="PITH domain-containing protein" evidence="2">
    <location>
        <begin position="23"/>
        <end position="242"/>
    </location>
</feature>
<evidence type="ECO:0000313" key="5">
    <source>
        <dbReference type="EMBL" id="CAF1434080.1"/>
    </source>
</evidence>
<evidence type="ECO:0000256" key="1">
    <source>
        <dbReference type="SAM" id="Phobius"/>
    </source>
</evidence>
<evidence type="ECO:0000313" key="7">
    <source>
        <dbReference type="Proteomes" id="UP000663870"/>
    </source>
</evidence>
<proteinExistence type="predicted"/>
<evidence type="ECO:0000313" key="6">
    <source>
        <dbReference type="Proteomes" id="UP000663854"/>
    </source>
</evidence>
<comment type="caution">
    <text evidence="4">The sequence shown here is derived from an EMBL/GenBank/DDBJ whole genome shotgun (WGS) entry which is preliminary data.</text>
</comment>
<dbReference type="EMBL" id="CAJNOL010001892">
    <property type="protein sequence ID" value="CAF1434080.1"/>
    <property type="molecule type" value="Genomic_DNA"/>
</dbReference>
<protein>
    <recommendedName>
        <fullName evidence="3">PITH domain-containing protein</fullName>
    </recommendedName>
</protein>
<reference evidence="4" key="1">
    <citation type="submission" date="2021-02" db="EMBL/GenBank/DDBJ databases">
        <authorList>
            <person name="Nowell W R."/>
        </authorList>
    </citation>
    <scope>NUCLEOTIDE SEQUENCE</scope>
</reference>
<organism evidence="4 6">
    <name type="scientific">Rotaria sordida</name>
    <dbReference type="NCBI Taxonomy" id="392033"/>
    <lineage>
        <taxon>Eukaryota</taxon>
        <taxon>Metazoa</taxon>
        <taxon>Spiralia</taxon>
        <taxon>Gnathifera</taxon>
        <taxon>Rotifera</taxon>
        <taxon>Eurotatoria</taxon>
        <taxon>Bdelloidea</taxon>
        <taxon>Philodinida</taxon>
        <taxon>Philodinidae</taxon>
        <taxon>Rotaria</taxon>
    </lineage>
</organism>
<dbReference type="Proteomes" id="UP000663870">
    <property type="component" value="Unassembled WGS sequence"/>
</dbReference>
<feature type="signal peptide" evidence="2">
    <location>
        <begin position="1"/>
        <end position="22"/>
    </location>
</feature>
<dbReference type="Pfam" id="PF06201">
    <property type="entry name" value="PITH"/>
    <property type="match status" value="1"/>
</dbReference>
<dbReference type="AlphaFoldDB" id="A0A814BFQ6"/>
<dbReference type="EMBL" id="CAJNOH010000173">
    <property type="protein sequence ID" value="CAF0926296.1"/>
    <property type="molecule type" value="Genomic_DNA"/>
</dbReference>
<feature type="domain" description="PITH" evidence="3">
    <location>
        <begin position="160"/>
        <end position="229"/>
    </location>
</feature>
<keyword evidence="7" id="KW-1185">Reference proteome</keyword>
<dbReference type="InterPro" id="IPR010400">
    <property type="entry name" value="PITH_dom"/>
</dbReference>
<keyword evidence="1" id="KW-0472">Membrane</keyword>
<evidence type="ECO:0000313" key="4">
    <source>
        <dbReference type="EMBL" id="CAF0926296.1"/>
    </source>
</evidence>
<gene>
    <name evidence="5" type="ORF">JXQ802_LOCUS36604</name>
    <name evidence="4" type="ORF">PYM288_LOCUS10806</name>
</gene>
<keyword evidence="1" id="KW-0812">Transmembrane</keyword>
<name>A0A814BFQ6_9BILA</name>
<evidence type="ECO:0000259" key="3">
    <source>
        <dbReference type="Pfam" id="PF06201"/>
    </source>
</evidence>
<keyword evidence="2" id="KW-0732">Signal</keyword>